<sequence length="341" mass="39853">MFLFKICQKCYTQSSNLCRHKRVHSREIKCNICQHIFANGQFFMRHKKLCIEKHNVHPSSSKTNEKLQKYSSSTSSCSMKAITTAATYMYNNLAKNYNNGINLTILPKEHSPSSVNILRLNALTYLQKQFLPLWLLNQSQIKFDTIIEKNVDNLLCEVVDKNNNNCEPLDLSLPKIESVHRDYLNIIKSNVKEESIEQDDSENDGESMEDEEDYSIENSDDDIEDEQIIQNDKNEREQRCSRNTNGLNCCNFCGKQFPRSANLTRHTRTHTGEKPYQCFLCRRAFSISSNLQRHIRSIHRKERPYQCIECGKKFGQQTNLDRHMKKHTISNWQTLDDTLLL</sequence>
<dbReference type="GO" id="GO:0010468">
    <property type="term" value="P:regulation of gene expression"/>
    <property type="evidence" value="ECO:0007669"/>
    <property type="project" value="TreeGrafter"/>
</dbReference>
<evidence type="ECO:0000256" key="12">
    <source>
        <dbReference type="SAM" id="MobiDB-lite"/>
    </source>
</evidence>
<evidence type="ECO:0000256" key="5">
    <source>
        <dbReference type="ARBA" id="ARBA00022771"/>
    </source>
</evidence>
<dbReference type="InterPro" id="IPR013087">
    <property type="entry name" value="Znf_C2H2_type"/>
</dbReference>
<evidence type="ECO:0000256" key="2">
    <source>
        <dbReference type="ARBA" id="ARBA00006991"/>
    </source>
</evidence>
<keyword evidence="7" id="KW-0805">Transcription regulation</keyword>
<evidence type="ECO:0000256" key="3">
    <source>
        <dbReference type="ARBA" id="ARBA00022723"/>
    </source>
</evidence>
<comment type="caution">
    <text evidence="14">The sequence shown here is derived from an EMBL/GenBank/DDBJ whole genome shotgun (WGS) entry which is preliminary data.</text>
</comment>
<feature type="domain" description="C2H2-type" evidence="13">
    <location>
        <begin position="305"/>
        <end position="328"/>
    </location>
</feature>
<dbReference type="InterPro" id="IPR050331">
    <property type="entry name" value="Zinc_finger"/>
</dbReference>
<reference evidence="14" key="1">
    <citation type="submission" date="2021-02" db="EMBL/GenBank/DDBJ databases">
        <authorList>
            <person name="Nowell W R."/>
        </authorList>
    </citation>
    <scope>NUCLEOTIDE SEQUENCE</scope>
</reference>
<feature type="domain" description="C2H2-type" evidence="13">
    <location>
        <begin position="2"/>
        <end position="29"/>
    </location>
</feature>
<evidence type="ECO:0000313" key="14">
    <source>
        <dbReference type="EMBL" id="CAF1128028.1"/>
    </source>
</evidence>
<evidence type="ECO:0000256" key="8">
    <source>
        <dbReference type="ARBA" id="ARBA00023125"/>
    </source>
</evidence>
<evidence type="ECO:0000313" key="16">
    <source>
        <dbReference type="Proteomes" id="UP000663829"/>
    </source>
</evidence>
<keyword evidence="5 11" id="KW-0863">Zinc-finger</keyword>
<dbReference type="PANTHER" id="PTHR16515">
    <property type="entry name" value="PR DOMAIN ZINC FINGER PROTEIN"/>
    <property type="match status" value="1"/>
</dbReference>
<dbReference type="GO" id="GO:0008270">
    <property type="term" value="F:zinc ion binding"/>
    <property type="evidence" value="ECO:0007669"/>
    <property type="project" value="UniProtKB-KW"/>
</dbReference>
<comment type="subcellular location">
    <subcellularLocation>
        <location evidence="1">Nucleus</location>
    </subcellularLocation>
</comment>
<evidence type="ECO:0000256" key="10">
    <source>
        <dbReference type="ARBA" id="ARBA00023242"/>
    </source>
</evidence>
<dbReference type="Gene3D" id="3.30.160.60">
    <property type="entry name" value="Classic Zinc Finger"/>
    <property type="match status" value="4"/>
</dbReference>
<dbReference type="Gene3D" id="3.30.70.2850">
    <property type="match status" value="1"/>
</dbReference>
<dbReference type="Proteomes" id="UP000681722">
    <property type="component" value="Unassembled WGS sequence"/>
</dbReference>
<dbReference type="PROSITE" id="PS50157">
    <property type="entry name" value="ZINC_FINGER_C2H2_2"/>
    <property type="match status" value="4"/>
</dbReference>
<feature type="domain" description="C2H2-type" evidence="13">
    <location>
        <begin position="248"/>
        <end position="275"/>
    </location>
</feature>
<keyword evidence="3" id="KW-0479">Metal-binding</keyword>
<proteinExistence type="inferred from homology"/>
<evidence type="ECO:0000256" key="4">
    <source>
        <dbReference type="ARBA" id="ARBA00022737"/>
    </source>
</evidence>
<dbReference type="Pfam" id="PF00096">
    <property type="entry name" value="zf-C2H2"/>
    <property type="match status" value="4"/>
</dbReference>
<dbReference type="SMART" id="SM00355">
    <property type="entry name" value="ZnF_C2H2"/>
    <property type="match status" value="5"/>
</dbReference>
<accession>A0A814R723</accession>
<evidence type="ECO:0000259" key="13">
    <source>
        <dbReference type="PROSITE" id="PS50157"/>
    </source>
</evidence>
<dbReference type="GO" id="GO:0005634">
    <property type="term" value="C:nucleus"/>
    <property type="evidence" value="ECO:0007669"/>
    <property type="project" value="UniProtKB-SubCell"/>
</dbReference>
<evidence type="ECO:0000256" key="7">
    <source>
        <dbReference type="ARBA" id="ARBA00023015"/>
    </source>
</evidence>
<feature type="region of interest" description="Disordered" evidence="12">
    <location>
        <begin position="193"/>
        <end position="225"/>
    </location>
</feature>
<evidence type="ECO:0000256" key="1">
    <source>
        <dbReference type="ARBA" id="ARBA00004123"/>
    </source>
</evidence>
<dbReference type="InterPro" id="IPR036236">
    <property type="entry name" value="Znf_C2H2_sf"/>
</dbReference>
<protein>
    <recommendedName>
        <fullName evidence="13">C2H2-type domain-containing protein</fullName>
    </recommendedName>
</protein>
<feature type="domain" description="C2H2-type" evidence="13">
    <location>
        <begin position="276"/>
        <end position="304"/>
    </location>
</feature>
<dbReference type="FunFam" id="3.30.160.60:FF:001498">
    <property type="entry name" value="Zinc finger protein 404"/>
    <property type="match status" value="1"/>
</dbReference>
<dbReference type="EMBL" id="CAJNOQ010006228">
    <property type="protein sequence ID" value="CAF1128028.1"/>
    <property type="molecule type" value="Genomic_DNA"/>
</dbReference>
<gene>
    <name evidence="14" type="ORF">GPM918_LOCUS20038</name>
    <name evidence="15" type="ORF">SRO942_LOCUS20035</name>
</gene>
<dbReference type="AlphaFoldDB" id="A0A814R723"/>
<keyword evidence="4" id="KW-0677">Repeat</keyword>
<dbReference type="FunFam" id="3.30.160.60:FF:000185">
    <property type="entry name" value="zinc finger protein 319"/>
    <property type="match status" value="1"/>
</dbReference>
<dbReference type="FunFam" id="3.30.160.60:FF:000159">
    <property type="entry name" value="Mds1 and evi1 complex locus protein"/>
    <property type="match status" value="1"/>
</dbReference>
<evidence type="ECO:0000256" key="11">
    <source>
        <dbReference type="PROSITE-ProRule" id="PRU00042"/>
    </source>
</evidence>
<keyword evidence="9" id="KW-0804">Transcription</keyword>
<comment type="similarity">
    <text evidence="2">Belongs to the krueppel C2H2-type zinc-finger protein family.</text>
</comment>
<feature type="compositionally biased region" description="Acidic residues" evidence="12">
    <location>
        <begin position="196"/>
        <end position="225"/>
    </location>
</feature>
<dbReference type="SUPFAM" id="SSF57667">
    <property type="entry name" value="beta-beta-alpha zinc fingers"/>
    <property type="match status" value="3"/>
</dbReference>
<organism evidence="14 16">
    <name type="scientific">Didymodactylos carnosus</name>
    <dbReference type="NCBI Taxonomy" id="1234261"/>
    <lineage>
        <taxon>Eukaryota</taxon>
        <taxon>Metazoa</taxon>
        <taxon>Spiralia</taxon>
        <taxon>Gnathifera</taxon>
        <taxon>Rotifera</taxon>
        <taxon>Eurotatoria</taxon>
        <taxon>Bdelloidea</taxon>
        <taxon>Philodinida</taxon>
        <taxon>Philodinidae</taxon>
        <taxon>Didymodactylos</taxon>
    </lineage>
</organism>
<dbReference type="EMBL" id="CAJOBC010006228">
    <property type="protein sequence ID" value="CAF3891534.1"/>
    <property type="molecule type" value="Genomic_DNA"/>
</dbReference>
<keyword evidence="8" id="KW-0238">DNA-binding</keyword>
<dbReference type="PROSITE" id="PS00028">
    <property type="entry name" value="ZINC_FINGER_C2H2_1"/>
    <property type="match status" value="3"/>
</dbReference>
<keyword evidence="6" id="KW-0862">Zinc</keyword>
<evidence type="ECO:0000256" key="9">
    <source>
        <dbReference type="ARBA" id="ARBA00023163"/>
    </source>
</evidence>
<dbReference type="PANTHER" id="PTHR16515:SF57">
    <property type="entry name" value="ZINC FINGER PROTEIN 154-LIKE"/>
    <property type="match status" value="1"/>
</dbReference>
<keyword evidence="16" id="KW-1185">Reference proteome</keyword>
<dbReference type="Proteomes" id="UP000663829">
    <property type="component" value="Unassembled WGS sequence"/>
</dbReference>
<evidence type="ECO:0000313" key="15">
    <source>
        <dbReference type="EMBL" id="CAF3891534.1"/>
    </source>
</evidence>
<dbReference type="OrthoDB" id="9368434at2759"/>
<name>A0A814R723_9BILA</name>
<evidence type="ECO:0000256" key="6">
    <source>
        <dbReference type="ARBA" id="ARBA00022833"/>
    </source>
</evidence>
<dbReference type="GO" id="GO:0003677">
    <property type="term" value="F:DNA binding"/>
    <property type="evidence" value="ECO:0007669"/>
    <property type="project" value="UniProtKB-KW"/>
</dbReference>
<keyword evidence="10" id="KW-0539">Nucleus</keyword>